<sequence>MANLSENNTSSGATSKTPGSRRVSDIIPPRSRNAVPRQSPPVLKKFTPKPEAPLPTTAPKGVPPPLPSRPEKREINQIDQSVADFFMKRPPTPAAEPASEEAKFTVRSWRPGGRAAPQRVWVWGGGIAGGLIAAAVLLSTVFARVLINIRPVTETMTLPPLSLRVLPDAPAIDPARGVLPGELIEFSETKGFEGTATGKQFVSQRARGSIVISNSYSSQPQVLVVNTRFATKDGKIFRLEKGVTIPGAKIENGVITPSTIAASVVAAEPGASYNVGPSAFIIPGFQGTPKLKGFPAQSAEAFRGGFEGEAVVATDADIKKATESATAEMFAALRESLKTKVPQNFRVVDGAREIAITNVDAPAPKTPGEKFSVKVSGKVSAMMFREADEGDLMAAIFSTTTPRVFIPAKSSFERSAVALDVAKRQLSYVLGGSVALGARLDAEVIRREITSKNSDEITEALKKFPGVEAFKMKIFPVWLWKAPSDPEKIRISIEPFPAS</sequence>
<dbReference type="EMBL" id="JACOZA010000073">
    <property type="protein sequence ID" value="MBI2097023.1"/>
    <property type="molecule type" value="Genomic_DNA"/>
</dbReference>
<feature type="transmembrane region" description="Helical" evidence="2">
    <location>
        <begin position="120"/>
        <end position="147"/>
    </location>
</feature>
<dbReference type="Proteomes" id="UP000724148">
    <property type="component" value="Unassembled WGS sequence"/>
</dbReference>
<gene>
    <name evidence="3" type="ORF">HYT40_02640</name>
</gene>
<protein>
    <recommendedName>
        <fullName evidence="5">Baseplate protein J-like domain-containing protein</fullName>
    </recommendedName>
</protein>
<evidence type="ECO:0008006" key="5">
    <source>
        <dbReference type="Google" id="ProtNLM"/>
    </source>
</evidence>
<keyword evidence="2" id="KW-1133">Transmembrane helix</keyword>
<accession>A0A931SBU1</accession>
<name>A0A931SBU1_9BACT</name>
<dbReference type="AlphaFoldDB" id="A0A931SBU1"/>
<evidence type="ECO:0000313" key="4">
    <source>
        <dbReference type="Proteomes" id="UP000724148"/>
    </source>
</evidence>
<evidence type="ECO:0000313" key="3">
    <source>
        <dbReference type="EMBL" id="MBI2097023.1"/>
    </source>
</evidence>
<feature type="region of interest" description="Disordered" evidence="1">
    <location>
        <begin position="1"/>
        <end position="74"/>
    </location>
</feature>
<keyword evidence="2" id="KW-0812">Transmembrane</keyword>
<keyword evidence="2" id="KW-0472">Membrane</keyword>
<evidence type="ECO:0000256" key="1">
    <source>
        <dbReference type="SAM" id="MobiDB-lite"/>
    </source>
</evidence>
<organism evidence="3 4">
    <name type="scientific">Candidatus Sungiibacteriota bacterium</name>
    <dbReference type="NCBI Taxonomy" id="2750080"/>
    <lineage>
        <taxon>Bacteria</taxon>
        <taxon>Candidatus Sungiibacteriota</taxon>
    </lineage>
</organism>
<evidence type="ECO:0000256" key="2">
    <source>
        <dbReference type="SAM" id="Phobius"/>
    </source>
</evidence>
<comment type="caution">
    <text evidence="3">The sequence shown here is derived from an EMBL/GenBank/DDBJ whole genome shotgun (WGS) entry which is preliminary data.</text>
</comment>
<reference evidence="3" key="1">
    <citation type="submission" date="2020-07" db="EMBL/GenBank/DDBJ databases">
        <title>Huge and variable diversity of episymbiotic CPR bacteria and DPANN archaea in groundwater ecosystems.</title>
        <authorList>
            <person name="He C.Y."/>
            <person name="Keren R."/>
            <person name="Whittaker M."/>
            <person name="Farag I.F."/>
            <person name="Doudna J."/>
            <person name="Cate J.H.D."/>
            <person name="Banfield J.F."/>
        </authorList>
    </citation>
    <scope>NUCLEOTIDE SEQUENCE</scope>
    <source>
        <strain evidence="3">NC_groundwater_193_Ag_S-0.1um_51_7</strain>
    </source>
</reference>
<proteinExistence type="predicted"/>
<feature type="compositionally biased region" description="Polar residues" evidence="1">
    <location>
        <begin position="1"/>
        <end position="18"/>
    </location>
</feature>